<gene>
    <name evidence="10" type="ORF">AMTR_s00008p00268620</name>
</gene>
<feature type="region of interest" description="Disordered" evidence="8">
    <location>
        <begin position="134"/>
        <end position="189"/>
    </location>
</feature>
<dbReference type="STRING" id="13333.W1NI72"/>
<dbReference type="GO" id="GO:0006281">
    <property type="term" value="P:DNA repair"/>
    <property type="evidence" value="ECO:0000318"/>
    <property type="project" value="GO_Central"/>
</dbReference>
<keyword evidence="5" id="KW-0067">ATP-binding</keyword>
<dbReference type="InterPro" id="IPR003593">
    <property type="entry name" value="AAA+_ATPase"/>
</dbReference>
<dbReference type="InterPro" id="IPR004582">
    <property type="entry name" value="Checkpoint_prot_Rad17_Rad24"/>
</dbReference>
<feature type="region of interest" description="Disordered" evidence="8">
    <location>
        <begin position="1"/>
        <end position="27"/>
    </location>
</feature>
<dbReference type="InterPro" id="IPR027417">
    <property type="entry name" value="P-loop_NTPase"/>
</dbReference>
<name>W1NI72_AMBTC</name>
<dbReference type="OMA" id="CISKRRE"/>
<dbReference type="Pfam" id="PF00004">
    <property type="entry name" value="AAA"/>
    <property type="match status" value="1"/>
</dbReference>
<evidence type="ECO:0000256" key="7">
    <source>
        <dbReference type="ARBA" id="ARBA00023306"/>
    </source>
</evidence>
<protein>
    <recommendedName>
        <fullName evidence="9">AAA+ ATPase domain-containing protein</fullName>
    </recommendedName>
</protein>
<dbReference type="Proteomes" id="UP000017836">
    <property type="component" value="Unassembled WGS sequence"/>
</dbReference>
<dbReference type="GO" id="GO:0016887">
    <property type="term" value="F:ATP hydrolysis activity"/>
    <property type="evidence" value="ECO:0007669"/>
    <property type="project" value="InterPro"/>
</dbReference>
<reference evidence="11" key="1">
    <citation type="journal article" date="2013" name="Science">
        <title>The Amborella genome and the evolution of flowering plants.</title>
        <authorList>
            <consortium name="Amborella Genome Project"/>
        </authorList>
    </citation>
    <scope>NUCLEOTIDE SEQUENCE [LARGE SCALE GENOMIC DNA]</scope>
</reference>
<dbReference type="Gene3D" id="1.10.8.60">
    <property type="match status" value="1"/>
</dbReference>
<keyword evidence="4" id="KW-0227">DNA damage</keyword>
<feature type="region of interest" description="Disordered" evidence="8">
    <location>
        <begin position="888"/>
        <end position="952"/>
    </location>
</feature>
<dbReference type="GO" id="GO:0003682">
    <property type="term" value="F:chromatin binding"/>
    <property type="evidence" value="ECO:0000318"/>
    <property type="project" value="GO_Central"/>
</dbReference>
<feature type="compositionally biased region" description="Basic and acidic residues" evidence="8">
    <location>
        <begin position="942"/>
        <end position="952"/>
    </location>
</feature>
<dbReference type="GO" id="GO:0005634">
    <property type="term" value="C:nucleus"/>
    <property type="evidence" value="ECO:0007669"/>
    <property type="project" value="UniProtKB-SubCell"/>
</dbReference>
<feature type="non-terminal residue" evidence="10">
    <location>
        <position position="1343"/>
    </location>
</feature>
<dbReference type="PANTHER" id="PTHR12172:SF1">
    <property type="entry name" value="P-LOOP CONTAINING NUCLEOSIDE TRIPHOSPHATE HYDROLASES SUPERFAMILY PROTEIN"/>
    <property type="match status" value="1"/>
</dbReference>
<dbReference type="Gene3D" id="3.40.50.300">
    <property type="entry name" value="P-loop containing nucleotide triphosphate hydrolases"/>
    <property type="match status" value="1"/>
</dbReference>
<dbReference type="EMBL" id="KI397486">
    <property type="protein sequence ID" value="ERM95492.1"/>
    <property type="molecule type" value="Genomic_DNA"/>
</dbReference>
<feature type="domain" description="AAA+ ATPase" evidence="9">
    <location>
        <begin position="512"/>
        <end position="701"/>
    </location>
</feature>
<dbReference type="GO" id="GO:0000077">
    <property type="term" value="P:DNA damage checkpoint signaling"/>
    <property type="evidence" value="ECO:0000318"/>
    <property type="project" value="GO_Central"/>
</dbReference>
<dbReference type="SMART" id="SM00382">
    <property type="entry name" value="AAA"/>
    <property type="match status" value="1"/>
</dbReference>
<evidence type="ECO:0000313" key="10">
    <source>
        <dbReference type="EMBL" id="ERM95492.1"/>
    </source>
</evidence>
<keyword evidence="6" id="KW-0539">Nucleus</keyword>
<evidence type="ECO:0000256" key="5">
    <source>
        <dbReference type="ARBA" id="ARBA00022840"/>
    </source>
</evidence>
<organism evidence="10 11">
    <name type="scientific">Amborella trichopoda</name>
    <dbReference type="NCBI Taxonomy" id="13333"/>
    <lineage>
        <taxon>Eukaryota</taxon>
        <taxon>Viridiplantae</taxon>
        <taxon>Streptophyta</taxon>
        <taxon>Embryophyta</taxon>
        <taxon>Tracheophyta</taxon>
        <taxon>Spermatophyta</taxon>
        <taxon>Magnoliopsida</taxon>
        <taxon>Amborellales</taxon>
        <taxon>Amborellaceae</taxon>
        <taxon>Amborella</taxon>
    </lineage>
</organism>
<dbReference type="Gramene" id="ERM95492">
    <property type="protein sequence ID" value="ERM95492"/>
    <property type="gene ID" value="AMTR_s00008p00268620"/>
</dbReference>
<evidence type="ECO:0000256" key="4">
    <source>
        <dbReference type="ARBA" id="ARBA00022763"/>
    </source>
</evidence>
<proteinExistence type="inferred from homology"/>
<evidence type="ECO:0000256" key="1">
    <source>
        <dbReference type="ARBA" id="ARBA00004123"/>
    </source>
</evidence>
<dbReference type="SUPFAM" id="SSF52540">
    <property type="entry name" value="P-loop containing nucleoside triphosphate hydrolases"/>
    <property type="match status" value="1"/>
</dbReference>
<dbReference type="InterPro" id="IPR003959">
    <property type="entry name" value="ATPase_AAA_core"/>
</dbReference>
<dbReference type="GO" id="GO:0005524">
    <property type="term" value="F:ATP binding"/>
    <property type="evidence" value="ECO:0007669"/>
    <property type="project" value="UniProtKB-KW"/>
</dbReference>
<accession>W1NI72</accession>
<keyword evidence="11" id="KW-1185">Reference proteome</keyword>
<comment type="similarity">
    <text evidence="2">Belongs to the rad17/RAD24 family.</text>
</comment>
<evidence type="ECO:0000256" key="8">
    <source>
        <dbReference type="SAM" id="MobiDB-lite"/>
    </source>
</evidence>
<keyword evidence="7" id="KW-0131">Cell cycle</keyword>
<evidence type="ECO:0000256" key="3">
    <source>
        <dbReference type="ARBA" id="ARBA00022741"/>
    </source>
</evidence>
<evidence type="ECO:0000259" key="9">
    <source>
        <dbReference type="SMART" id="SM00382"/>
    </source>
</evidence>
<dbReference type="GO" id="GO:0033314">
    <property type="term" value="P:mitotic DNA replication checkpoint signaling"/>
    <property type="evidence" value="ECO:0000318"/>
    <property type="project" value="GO_Central"/>
</dbReference>
<evidence type="ECO:0000256" key="6">
    <source>
        <dbReference type="ARBA" id="ARBA00023242"/>
    </source>
</evidence>
<sequence>MESSPEKSPENLSSGVPGSRGGDLGFQTCARPVREGVRLSQQRKLNGFLLCNDNAEAEYEKKVSNTWKRDPTSTKKTLDEGVIDLNAEPGNFSINIGKETLNDCCIADSSTDKEMLVSFNESNKSGSDFFTKVSKKRKQRNQQNKFPNDYNGTPIGKKKCRRLKEQKIEPDSTSNGAKRNSSKRKLTRDKFENAIDLGTQSQSNAPTLVCDLWMEAKMAAEENARLFAGRKTHPFFTCQKPIKRSLIYKEAVEVGTKDITLPQDEEIMPYPPVHINGTKQDEYFLLDWKKWNFLEQPFLNSIGRHHIALENSCSSVFEGSVEPLNFDKIPSSSNFQRILFPQKEVPFYQLHDAEGDHLVLSTEDPSVSKEAKVTYDQVVDHSISMEGNENLDQLLGYLHAVSGCVDSRWSTGNEPCEEFLHERMASYYLRCKNGRSSCSLWTDKYQPESASEVCGNSESVRFLNQWLNCWRGWDRETYKGPTKDYRCHIYDDDYSCFEEDFDVGSLDKETILKNVMLLTGPVGSGKSAAIYACAKEQGFEVIEVSASDWRNGSLVKQKFGEAVESHRLHKRSVEDLRYSPNKLRTSSSQDILRNDGNGAPKVEAKVHEFKTGMDATRNEMEGPEENREIRSSSGQTGKKSLILFEDVDTIFNEDRGFLAAILQLAETAKRPIILTSNRKDPHLPLLLNKLTINFMLPSLVELLCHVYMICVAEGAKVLPHLINHSIRCCHGDIRGTIMLLQFWCQGKKSFQYERMLTSTYRPLPFDLDAGYHILPKVIPWGFPCPLSTMVHEEISHTLSLVKENVWNIEEVLAIKVTLKGKLNASVNFSDEKEVIDAKKEVLLNRNFSDNEGNELFSTQSDDFDGLSKAVGTPTKSIQLPRDCRRRAMVTSDSEDGSLSDQPPLETPKRDTCNEWVQDPFNGSFSRRSALGIGTLSSPDSKQNQKTDKFDPRRLKRLKRVRDLDMCTLTASKEISCFPESSFILGARIDNVDDSLCSPSVAVTLEGISHCLEELENLQETNNPDNYEIELDRVSETVFGDTCEAAINSVTSNAVLDKSKMEPIETINGAYPLMDECSRVDFNICNMARDSSHPDATLSVLETWKKLRSHKEDLKSHLSSEVQALSRVIDSTLELIDLFSATDVLLTTCQLVCSDFLTPCEELDIMSWYDQRLEMASTLSHHGICFYAKESAVMGSELGYETKTDLASEMLAASSDTAAFGKLITRQTINTSAERDPSIQASKMDILSERESLQSRLSDCLLSLVPARTILSVKGAQFHEYSSFLGQIANSEVARLSQGNFKRRSARRSRNYLTTRPYKLSSEDVHLLAQYGGFGKVKGLSIER</sequence>
<evidence type="ECO:0000313" key="11">
    <source>
        <dbReference type="Proteomes" id="UP000017836"/>
    </source>
</evidence>
<dbReference type="eggNOG" id="KOG1968">
    <property type="taxonomic scope" value="Eukaryota"/>
</dbReference>
<comment type="subcellular location">
    <subcellularLocation>
        <location evidence="1">Nucleus</location>
    </subcellularLocation>
</comment>
<dbReference type="PANTHER" id="PTHR12172">
    <property type="entry name" value="CELL CYCLE CHECKPOINT PROTEIN RAD17"/>
    <property type="match status" value="1"/>
</dbReference>
<dbReference type="HOGENOM" id="CLU_007272_0_0_1"/>
<keyword evidence="3" id="KW-0547">Nucleotide-binding</keyword>
<evidence type="ECO:0000256" key="2">
    <source>
        <dbReference type="ARBA" id="ARBA00006168"/>
    </source>
</evidence>